<comment type="caution">
    <text evidence="2">The sequence shown here is derived from an EMBL/GenBank/DDBJ whole genome shotgun (WGS) entry which is preliminary data.</text>
</comment>
<evidence type="ECO:0000256" key="1">
    <source>
        <dbReference type="SAM" id="MobiDB-lite"/>
    </source>
</evidence>
<gene>
    <name evidence="2" type="ORF">HK100_009882</name>
</gene>
<sequence length="129" mass="13649">MNLTKQTEDADKGVDDGVNRDYRITWNSTVLSAFKTDAAALSSIIEWAGAFVPGLDLSTLGGGFGNSTVVVGTSATATTTKSGGNSTVSDESNEKLSSMDENFPHIETVTYLFLSHGGNKVQWPSVSMH</sequence>
<feature type="non-terminal residue" evidence="2">
    <location>
        <position position="1"/>
    </location>
</feature>
<organism evidence="2 3">
    <name type="scientific">Physocladia obscura</name>
    <dbReference type="NCBI Taxonomy" id="109957"/>
    <lineage>
        <taxon>Eukaryota</taxon>
        <taxon>Fungi</taxon>
        <taxon>Fungi incertae sedis</taxon>
        <taxon>Chytridiomycota</taxon>
        <taxon>Chytridiomycota incertae sedis</taxon>
        <taxon>Chytridiomycetes</taxon>
        <taxon>Chytridiales</taxon>
        <taxon>Chytriomycetaceae</taxon>
        <taxon>Physocladia</taxon>
    </lineage>
</organism>
<protein>
    <submittedName>
        <fullName evidence="2">Uncharacterized protein</fullName>
    </submittedName>
</protein>
<evidence type="ECO:0000313" key="2">
    <source>
        <dbReference type="EMBL" id="KAJ3127209.1"/>
    </source>
</evidence>
<feature type="compositionally biased region" description="Low complexity" evidence="1">
    <location>
        <begin position="77"/>
        <end position="87"/>
    </location>
</feature>
<proteinExistence type="predicted"/>
<reference evidence="2" key="1">
    <citation type="submission" date="2020-05" db="EMBL/GenBank/DDBJ databases">
        <title>Phylogenomic resolution of chytrid fungi.</title>
        <authorList>
            <person name="Stajich J.E."/>
            <person name="Amses K."/>
            <person name="Simmons R."/>
            <person name="Seto K."/>
            <person name="Myers J."/>
            <person name="Bonds A."/>
            <person name="Quandt C.A."/>
            <person name="Barry K."/>
            <person name="Liu P."/>
            <person name="Grigoriev I."/>
            <person name="Longcore J.E."/>
            <person name="James T.Y."/>
        </authorList>
    </citation>
    <scope>NUCLEOTIDE SEQUENCE</scope>
    <source>
        <strain evidence="2">JEL0513</strain>
    </source>
</reference>
<evidence type="ECO:0000313" key="3">
    <source>
        <dbReference type="Proteomes" id="UP001211907"/>
    </source>
</evidence>
<dbReference type="Proteomes" id="UP001211907">
    <property type="component" value="Unassembled WGS sequence"/>
</dbReference>
<keyword evidence="3" id="KW-1185">Reference proteome</keyword>
<dbReference type="AlphaFoldDB" id="A0AAD5T5N2"/>
<accession>A0AAD5T5N2</accession>
<dbReference type="EMBL" id="JADGJH010000524">
    <property type="protein sequence ID" value="KAJ3127209.1"/>
    <property type="molecule type" value="Genomic_DNA"/>
</dbReference>
<name>A0AAD5T5N2_9FUNG</name>
<feature type="region of interest" description="Disordered" evidence="1">
    <location>
        <begin position="77"/>
        <end position="97"/>
    </location>
</feature>